<sequence>MRDPEFQKKYLNSDPDALQKMTLANIVLNSNIKKEKS</sequence>
<dbReference type="Proteomes" id="UP000183208">
    <property type="component" value="Unassembled WGS sequence"/>
</dbReference>
<name>A0A1M7JEZ5_9BRAD</name>
<evidence type="ECO:0000313" key="1">
    <source>
        <dbReference type="EMBL" id="SEE51250.1"/>
    </source>
</evidence>
<dbReference type="EMBL" id="FNTI01000001">
    <property type="protein sequence ID" value="SEE51250.1"/>
    <property type="molecule type" value="Genomic_DNA"/>
</dbReference>
<evidence type="ECO:0000313" key="2">
    <source>
        <dbReference type="Proteomes" id="UP000183208"/>
    </source>
</evidence>
<reference evidence="1 2" key="1">
    <citation type="submission" date="2016-10" db="EMBL/GenBank/DDBJ databases">
        <authorList>
            <person name="de Groot N.N."/>
        </authorList>
    </citation>
    <scope>NUCLEOTIDE SEQUENCE [LARGE SCALE GENOMIC DNA]</scope>
    <source>
        <strain evidence="1 2">GAS522</strain>
    </source>
</reference>
<dbReference type="AlphaFoldDB" id="A0A1M7JEZ5"/>
<proteinExistence type="predicted"/>
<organism evidence="1 2">
    <name type="scientific">Bradyrhizobium lablabi</name>
    <dbReference type="NCBI Taxonomy" id="722472"/>
    <lineage>
        <taxon>Bacteria</taxon>
        <taxon>Pseudomonadati</taxon>
        <taxon>Pseudomonadota</taxon>
        <taxon>Alphaproteobacteria</taxon>
        <taxon>Hyphomicrobiales</taxon>
        <taxon>Nitrobacteraceae</taxon>
        <taxon>Bradyrhizobium</taxon>
    </lineage>
</organism>
<accession>A0A1M7JEZ5</accession>
<protein>
    <submittedName>
        <fullName evidence="1">Uncharacterized protein</fullName>
    </submittedName>
</protein>
<gene>
    <name evidence="1" type="ORF">SAMN05444171_7800</name>
</gene>